<feature type="compositionally biased region" description="Low complexity" evidence="1">
    <location>
        <begin position="154"/>
        <end position="167"/>
    </location>
</feature>
<feature type="region of interest" description="Disordered" evidence="1">
    <location>
        <begin position="236"/>
        <end position="262"/>
    </location>
</feature>
<gene>
    <name evidence="2" type="ORF">GUJ93_ZPchr0002g25874</name>
</gene>
<proteinExistence type="predicted"/>
<evidence type="ECO:0000256" key="1">
    <source>
        <dbReference type="SAM" id="MobiDB-lite"/>
    </source>
</evidence>
<sequence>MPPTPRPTPYAAHAAPDAVRRSRHPRPRLAAPVPPPSATLHAHALAVDAAPLPYASMSAGPIHVTQGLGFDGFVRLLSEPDLAHLSATLGIDILLGSLTPRASSAEIEYLASYIRLPPTPPRSPSGSPFGSPYGDEDPDNDVPDYTPESPDYTPDPMASPMADPDDYFPLLDPSLDPSQLPSLVVQPDDTLAIAVPLSPLPPSPVVDPAPVQGTAPIDIIYISDDDEMDVDAGTAIPLGEPKLEDPEEEEDPDEIEFYEDGE</sequence>
<dbReference type="EMBL" id="JAAALK010000287">
    <property type="protein sequence ID" value="KAG8060173.1"/>
    <property type="molecule type" value="Genomic_DNA"/>
</dbReference>
<comment type="caution">
    <text evidence="2">The sequence shown here is derived from an EMBL/GenBank/DDBJ whole genome shotgun (WGS) entry which is preliminary data.</text>
</comment>
<organism evidence="2 3">
    <name type="scientific">Zizania palustris</name>
    <name type="common">Northern wild rice</name>
    <dbReference type="NCBI Taxonomy" id="103762"/>
    <lineage>
        <taxon>Eukaryota</taxon>
        <taxon>Viridiplantae</taxon>
        <taxon>Streptophyta</taxon>
        <taxon>Embryophyta</taxon>
        <taxon>Tracheophyta</taxon>
        <taxon>Spermatophyta</taxon>
        <taxon>Magnoliopsida</taxon>
        <taxon>Liliopsida</taxon>
        <taxon>Poales</taxon>
        <taxon>Poaceae</taxon>
        <taxon>BOP clade</taxon>
        <taxon>Oryzoideae</taxon>
        <taxon>Oryzeae</taxon>
        <taxon>Zizaniinae</taxon>
        <taxon>Zizania</taxon>
    </lineage>
</organism>
<reference evidence="2" key="2">
    <citation type="submission" date="2021-02" db="EMBL/GenBank/DDBJ databases">
        <authorList>
            <person name="Kimball J.A."/>
            <person name="Haas M.W."/>
            <person name="Macchietto M."/>
            <person name="Kono T."/>
            <person name="Duquette J."/>
            <person name="Shao M."/>
        </authorList>
    </citation>
    <scope>NUCLEOTIDE SEQUENCE</scope>
    <source>
        <tissue evidence="2">Fresh leaf tissue</tissue>
    </source>
</reference>
<feature type="compositionally biased region" description="Low complexity" evidence="1">
    <location>
        <begin position="124"/>
        <end position="133"/>
    </location>
</feature>
<feature type="region of interest" description="Disordered" evidence="1">
    <location>
        <begin position="115"/>
        <end position="167"/>
    </location>
</feature>
<feature type="compositionally biased region" description="Acidic residues" evidence="1">
    <location>
        <begin position="245"/>
        <end position="262"/>
    </location>
</feature>
<dbReference type="Proteomes" id="UP000729402">
    <property type="component" value="Unassembled WGS sequence"/>
</dbReference>
<accession>A0A8J5S7H2</accession>
<reference evidence="2" key="1">
    <citation type="journal article" date="2021" name="bioRxiv">
        <title>Whole Genome Assembly and Annotation of Northern Wild Rice, Zizania palustris L., Supports a Whole Genome Duplication in the Zizania Genus.</title>
        <authorList>
            <person name="Haas M."/>
            <person name="Kono T."/>
            <person name="Macchietto M."/>
            <person name="Millas R."/>
            <person name="McGilp L."/>
            <person name="Shao M."/>
            <person name="Duquette J."/>
            <person name="Hirsch C.N."/>
            <person name="Kimball J."/>
        </authorList>
    </citation>
    <scope>NUCLEOTIDE SEQUENCE</scope>
    <source>
        <tissue evidence="2">Fresh leaf tissue</tissue>
    </source>
</reference>
<protein>
    <submittedName>
        <fullName evidence="2">Uncharacterized protein</fullName>
    </submittedName>
</protein>
<keyword evidence="3" id="KW-1185">Reference proteome</keyword>
<name>A0A8J5S7H2_ZIZPA</name>
<dbReference type="AlphaFoldDB" id="A0A8J5S7H2"/>
<evidence type="ECO:0000313" key="3">
    <source>
        <dbReference type="Proteomes" id="UP000729402"/>
    </source>
</evidence>
<feature type="region of interest" description="Disordered" evidence="1">
    <location>
        <begin position="1"/>
        <end position="36"/>
    </location>
</feature>
<evidence type="ECO:0000313" key="2">
    <source>
        <dbReference type="EMBL" id="KAG8060173.1"/>
    </source>
</evidence>